<keyword evidence="2" id="KW-0732">Signal</keyword>
<feature type="binding site" evidence="3">
    <location>
        <position position="210"/>
    </location>
    <ligand>
        <name>Fe cation</name>
        <dbReference type="ChEBI" id="CHEBI:24875"/>
    </ligand>
</feature>
<dbReference type="OrthoDB" id="5291644at2"/>
<evidence type="ECO:0000313" key="4">
    <source>
        <dbReference type="EMBL" id="KYG62238.1"/>
    </source>
</evidence>
<reference evidence="4 5" key="1">
    <citation type="submission" date="2016-03" db="EMBL/GenBank/DDBJ databases">
        <authorList>
            <person name="Ploux O."/>
        </authorList>
    </citation>
    <scope>NUCLEOTIDE SEQUENCE [LARGE SCALE GENOMIC DNA]</scope>
    <source>
        <strain evidence="4 5">BER2</strain>
    </source>
</reference>
<accession>A0A150WGL0</accession>
<dbReference type="Gene3D" id="3.40.190.10">
    <property type="entry name" value="Periplasmic binding protein-like II"/>
    <property type="match status" value="2"/>
</dbReference>
<evidence type="ECO:0000256" key="2">
    <source>
        <dbReference type="ARBA" id="ARBA00022729"/>
    </source>
</evidence>
<proteinExistence type="inferred from homology"/>
<dbReference type="PANTHER" id="PTHR30006:SF15">
    <property type="entry name" value="IRON-UTILIZATION PERIPLASMIC PROTEIN"/>
    <property type="match status" value="1"/>
</dbReference>
<dbReference type="GO" id="GO:0030288">
    <property type="term" value="C:outer membrane-bounded periplasmic space"/>
    <property type="evidence" value="ECO:0007669"/>
    <property type="project" value="TreeGrafter"/>
</dbReference>
<evidence type="ECO:0000256" key="3">
    <source>
        <dbReference type="PIRSR" id="PIRSR002825-1"/>
    </source>
</evidence>
<dbReference type="EMBL" id="LUKF01000016">
    <property type="protein sequence ID" value="KYG62238.1"/>
    <property type="molecule type" value="Genomic_DNA"/>
</dbReference>
<keyword evidence="3" id="KW-0408">Iron</keyword>
<dbReference type="PANTHER" id="PTHR30006">
    <property type="entry name" value="THIAMINE-BINDING PERIPLASMIC PROTEIN-RELATED"/>
    <property type="match status" value="1"/>
</dbReference>
<gene>
    <name evidence="4" type="ORF">AZI85_06300</name>
</gene>
<dbReference type="Pfam" id="PF13343">
    <property type="entry name" value="SBP_bac_6"/>
    <property type="match status" value="1"/>
</dbReference>
<dbReference type="InterPro" id="IPR026045">
    <property type="entry name" value="Ferric-bd"/>
</dbReference>
<protein>
    <submittedName>
        <fullName evidence="4">Iron ABC transporter</fullName>
    </submittedName>
</protein>
<comment type="caution">
    <text evidence="4">The sequence shown here is derived from an EMBL/GenBank/DDBJ whole genome shotgun (WGS) entry which is preliminary data.</text>
</comment>
<sequence>MSLIASVSFAKTDKLVVYSSYDGARLGPIFAPFTQATGIQVEVVNAGSTDLVNRLAAEGANTPADLYLDKDIVYLGQADSKGLLQAFNAPYVTQNIPAHLIDANNRWFLIFYRARVIMYNTNKVNPADLSTYEDLADSKWEGHLCLRTSNNSYNEALGASFVHHLGEDRTEKIFAGWVNNLALDPIKGDTDLIHAIASGTCSVGIANTYYLAPLVRDNPSFPVKPFFSNQKDVGAHINGVGIGITKASKNLKEANMLLEYLASKKVQEVVANGFSQYPSNRTAEIAPTLINFGAFVEDTTNVGTIAEKAPKAKELMNKVGYK</sequence>
<keyword evidence="3" id="KW-0479">Metal-binding</keyword>
<dbReference type="AlphaFoldDB" id="A0A150WGL0"/>
<organism evidence="4 5">
    <name type="scientific">Bdellovibrio bacteriovorus</name>
    <dbReference type="NCBI Taxonomy" id="959"/>
    <lineage>
        <taxon>Bacteria</taxon>
        <taxon>Pseudomonadati</taxon>
        <taxon>Bdellovibrionota</taxon>
        <taxon>Bdellovibrionia</taxon>
        <taxon>Bdellovibrionales</taxon>
        <taxon>Pseudobdellovibrionaceae</taxon>
        <taxon>Bdellovibrio</taxon>
    </lineage>
</organism>
<dbReference type="PIRSF" id="PIRSF002825">
    <property type="entry name" value="CfbpA"/>
    <property type="match status" value="1"/>
</dbReference>
<dbReference type="GO" id="GO:0046872">
    <property type="term" value="F:metal ion binding"/>
    <property type="evidence" value="ECO:0007669"/>
    <property type="project" value="UniProtKB-KW"/>
</dbReference>
<comment type="similarity">
    <text evidence="1">Belongs to the bacterial solute-binding protein 1 family.</text>
</comment>
<feature type="binding site" evidence="3">
    <location>
        <position position="209"/>
    </location>
    <ligand>
        <name>Fe cation</name>
        <dbReference type="ChEBI" id="CHEBI:24875"/>
    </ligand>
</feature>
<dbReference type="SUPFAM" id="SSF53850">
    <property type="entry name" value="Periplasmic binding protein-like II"/>
    <property type="match status" value="1"/>
</dbReference>
<name>A0A150WGL0_BDEBC</name>
<evidence type="ECO:0000256" key="1">
    <source>
        <dbReference type="ARBA" id="ARBA00008520"/>
    </source>
</evidence>
<dbReference type="Proteomes" id="UP000075391">
    <property type="component" value="Unassembled WGS sequence"/>
</dbReference>
<evidence type="ECO:0000313" key="5">
    <source>
        <dbReference type="Proteomes" id="UP000075391"/>
    </source>
</evidence>